<evidence type="ECO:0008006" key="3">
    <source>
        <dbReference type="Google" id="ProtNLM"/>
    </source>
</evidence>
<dbReference type="InterPro" id="IPR025062">
    <property type="entry name" value="DUF4003"/>
</dbReference>
<dbReference type="Pfam" id="PF13170">
    <property type="entry name" value="DUF4003"/>
    <property type="match status" value="1"/>
</dbReference>
<keyword evidence="2" id="KW-1185">Reference proteome</keyword>
<dbReference type="Proteomes" id="UP001223586">
    <property type="component" value="Unassembled WGS sequence"/>
</dbReference>
<dbReference type="RefSeq" id="WP_307232359.1">
    <property type="nucleotide sequence ID" value="NZ_JAUSTT010000030.1"/>
</dbReference>
<evidence type="ECO:0000313" key="1">
    <source>
        <dbReference type="EMBL" id="MDQ0177939.1"/>
    </source>
</evidence>
<accession>A0ABT9WXC0</accession>
<name>A0ABT9WXC0_9BACI</name>
<comment type="caution">
    <text evidence="1">The sequence shown here is derived from an EMBL/GenBank/DDBJ whole genome shotgun (WGS) entry which is preliminary data.</text>
</comment>
<evidence type="ECO:0000313" key="2">
    <source>
        <dbReference type="Proteomes" id="UP001223586"/>
    </source>
</evidence>
<gene>
    <name evidence="1" type="ORF">J2S08_003833</name>
</gene>
<reference evidence="1 2" key="1">
    <citation type="submission" date="2023-07" db="EMBL/GenBank/DDBJ databases">
        <title>Genomic Encyclopedia of Type Strains, Phase IV (KMG-IV): sequencing the most valuable type-strain genomes for metagenomic binning, comparative biology and taxonomic classification.</title>
        <authorList>
            <person name="Goeker M."/>
        </authorList>
    </citation>
    <scope>NUCLEOTIDE SEQUENCE [LARGE SCALE GENOMIC DNA]</scope>
    <source>
        <strain evidence="1 2">DSM 23837</strain>
    </source>
</reference>
<organism evidence="1 2">
    <name type="scientific">Bacillus chungangensis</name>
    <dbReference type="NCBI Taxonomy" id="587633"/>
    <lineage>
        <taxon>Bacteria</taxon>
        <taxon>Bacillati</taxon>
        <taxon>Bacillota</taxon>
        <taxon>Bacilli</taxon>
        <taxon>Bacillales</taxon>
        <taxon>Bacillaceae</taxon>
        <taxon>Bacillus</taxon>
    </lineage>
</organism>
<proteinExistence type="predicted"/>
<dbReference type="EMBL" id="JAUSTT010000030">
    <property type="protein sequence ID" value="MDQ0177939.1"/>
    <property type="molecule type" value="Genomic_DNA"/>
</dbReference>
<sequence>MLSTEYEKKKELFLRYYEALQQQLKWKVDKRTLMLMASQLTTADRQLDVHQLVELAEEIKRRSGFFSNLRSSLRYTIALSLLTNHDEDPLKMFDKLIASYQDLLEAGFSRSIFTYFAAASVLSNWTNGTDVKKQARRAKTIYDEMRRKHFFVTSYDDYPLAVMLAQSDRDVDAIMDEIAYYYKKLSSHVFRKGNNLQLLSHILTCGGINNRELLVNRTMQWHDALRSQDIKIRGLHYAALGILALIESPDHLISDVTAMYDALNASKQFKWYKEMNLVVAIPLIVQEKLHDPAIAATGLTTAIEVILQAQRTAMIVATGSAVAAANTSSSSSS</sequence>
<protein>
    <recommendedName>
        <fullName evidence="3">DUF4003 domain-containing protein</fullName>
    </recommendedName>
</protein>